<dbReference type="Gene3D" id="3.30.40.10">
    <property type="entry name" value="Zinc/RING finger domain, C3HC4 (zinc finger)"/>
    <property type="match status" value="1"/>
</dbReference>
<dbReference type="PROSITE" id="PS50011">
    <property type="entry name" value="PROTEIN_KINASE_DOM"/>
    <property type="match status" value="1"/>
</dbReference>
<dbReference type="InterPro" id="IPR051348">
    <property type="entry name" value="U-box_ubiquitin_ligases"/>
</dbReference>
<dbReference type="AlphaFoldDB" id="A0AAV7G6H2"/>
<name>A0AAV7G6H2_DENCH</name>
<dbReference type="CDD" id="cd01989">
    <property type="entry name" value="USP_STK_Ubox_N"/>
    <property type="match status" value="1"/>
</dbReference>
<dbReference type="Proteomes" id="UP000775213">
    <property type="component" value="Unassembled WGS sequence"/>
</dbReference>
<sequence>MEIQEIEEIGERLAASYQTVAVAVNGSKRSKRVVQWALNKFVPEGMVHFRLLYVRPKITRVPTAMGNYIPISKVRDDIASAYKKEVEWQANSMLLIYKHLFSGRKVEVDNVVIEADDVADALSMEIAKLKINKLVVGASSQNIFSRKGNKLSSKIARCSPSFCTVYVVSKGKLASIRSAVSGAYEMSNDESSSSPALSFSPDSSTGQSGITMNPFIPEVHSLPFQSDQFISNMNSGFDSMSSLDAILNRSSSFFSAENNLSSSTTLSEQFRSHVIGGCSSSFTADSLIVDGTAADLTTSVDKIDINLELQKLRIELRHLQDMVEVVQNESIDTSDQLNKLNARRMKTEAKLKEMEHTKEASRELTMQETKRHEEAEREVQVMESVLKEILLRVDAEENVAQTSCENMRFEKAVSSNIEPFKKYTWEDIKSATSSFSDTLKIGMGAIGSVYKGTFHHTVAAVKVLHSNEAHGNKQFKQELDILGRIRHPHLLLLIGACPDKGCLVYEFMENGSLDDRLQCKDNTPPLPWYDRFRIAWEISSALAFLHNTKPEPIIHRDLKPANILLDCNFVCKIGDVGLSTLLPTVNFSISTIYKDTAPVGTICYIDPEYQRTGQVSPKSDIYALGMVIMQLITGKPPIGLAHIVESALEGGNLWDILDSKAGEWPEKETHELARLGLNCAEIRRKDRPNLEDQVLPVLERLRNRADEGKSLANCPPPTPPSHFICPILQEVMNDPYVASDGYTYDRKAIETWLNMNDKSPMTNLPLPSVNLIPNHSLRSAILEWKSMAN</sequence>
<dbReference type="InterPro" id="IPR013083">
    <property type="entry name" value="Znf_RING/FYVE/PHD"/>
</dbReference>
<dbReference type="InterPro" id="IPR011009">
    <property type="entry name" value="Kinase-like_dom_sf"/>
</dbReference>
<dbReference type="InterPro" id="IPR000719">
    <property type="entry name" value="Prot_kinase_dom"/>
</dbReference>
<dbReference type="SUPFAM" id="SSF52402">
    <property type="entry name" value="Adenine nucleotide alpha hydrolases-like"/>
    <property type="match status" value="1"/>
</dbReference>
<feature type="domain" description="U-box" evidence="8">
    <location>
        <begin position="718"/>
        <end position="789"/>
    </location>
</feature>
<evidence type="ECO:0000256" key="5">
    <source>
        <dbReference type="ARBA" id="ARBA00022786"/>
    </source>
</evidence>
<proteinExistence type="predicted"/>
<evidence type="ECO:0000256" key="1">
    <source>
        <dbReference type="ARBA" id="ARBA00000900"/>
    </source>
</evidence>
<dbReference type="Gene3D" id="3.30.200.20">
    <property type="entry name" value="Phosphorylase Kinase, domain 1"/>
    <property type="match status" value="1"/>
</dbReference>
<dbReference type="PANTHER" id="PTHR45647:SF15">
    <property type="entry name" value="U-BOX DOMAIN-CONTAINING PROTEIN 35"/>
    <property type="match status" value="1"/>
</dbReference>
<gene>
    <name evidence="9" type="ORF">IEQ34_018699</name>
</gene>
<dbReference type="PROSITE" id="PS51698">
    <property type="entry name" value="U_BOX"/>
    <property type="match status" value="1"/>
</dbReference>
<dbReference type="InterPro" id="IPR003613">
    <property type="entry name" value="Ubox_domain"/>
</dbReference>
<evidence type="ECO:0000256" key="4">
    <source>
        <dbReference type="ARBA" id="ARBA00022679"/>
    </source>
</evidence>
<dbReference type="Pfam" id="PF00069">
    <property type="entry name" value="Pkinase"/>
    <property type="match status" value="1"/>
</dbReference>
<evidence type="ECO:0000259" key="8">
    <source>
        <dbReference type="PROSITE" id="PS51698"/>
    </source>
</evidence>
<dbReference type="InterPro" id="IPR008271">
    <property type="entry name" value="Ser/Thr_kinase_AS"/>
</dbReference>
<dbReference type="EMBL" id="JAGFBR010000017">
    <property type="protein sequence ID" value="KAH0451400.1"/>
    <property type="molecule type" value="Genomic_DNA"/>
</dbReference>
<dbReference type="GO" id="GO:0016567">
    <property type="term" value="P:protein ubiquitination"/>
    <property type="evidence" value="ECO:0007669"/>
    <property type="project" value="InterPro"/>
</dbReference>
<organism evidence="9 10">
    <name type="scientific">Dendrobium chrysotoxum</name>
    <name type="common">Orchid</name>
    <dbReference type="NCBI Taxonomy" id="161865"/>
    <lineage>
        <taxon>Eukaryota</taxon>
        <taxon>Viridiplantae</taxon>
        <taxon>Streptophyta</taxon>
        <taxon>Embryophyta</taxon>
        <taxon>Tracheophyta</taxon>
        <taxon>Spermatophyta</taxon>
        <taxon>Magnoliopsida</taxon>
        <taxon>Liliopsida</taxon>
        <taxon>Asparagales</taxon>
        <taxon>Orchidaceae</taxon>
        <taxon>Epidendroideae</taxon>
        <taxon>Malaxideae</taxon>
        <taxon>Dendrobiinae</taxon>
        <taxon>Dendrobium</taxon>
    </lineage>
</organism>
<dbReference type="PANTHER" id="PTHR45647">
    <property type="entry name" value="OS02G0152300 PROTEIN"/>
    <property type="match status" value="1"/>
</dbReference>
<evidence type="ECO:0000256" key="2">
    <source>
        <dbReference type="ARBA" id="ARBA00004906"/>
    </source>
</evidence>
<evidence type="ECO:0000256" key="3">
    <source>
        <dbReference type="ARBA" id="ARBA00012483"/>
    </source>
</evidence>
<dbReference type="Pfam" id="PF04564">
    <property type="entry name" value="U-box"/>
    <property type="match status" value="1"/>
</dbReference>
<comment type="caution">
    <text evidence="9">The sequence shown here is derived from an EMBL/GenBank/DDBJ whole genome shotgun (WGS) entry which is preliminary data.</text>
</comment>
<dbReference type="GO" id="GO:0004672">
    <property type="term" value="F:protein kinase activity"/>
    <property type="evidence" value="ECO:0007669"/>
    <property type="project" value="InterPro"/>
</dbReference>
<dbReference type="CDD" id="cd16655">
    <property type="entry name" value="RING-Ubox_WDSUB1-like"/>
    <property type="match status" value="1"/>
</dbReference>
<reference evidence="9 10" key="1">
    <citation type="journal article" date="2021" name="Hortic Res">
        <title>Chromosome-scale assembly of the Dendrobium chrysotoxum genome enhances the understanding of orchid evolution.</title>
        <authorList>
            <person name="Zhang Y."/>
            <person name="Zhang G.Q."/>
            <person name="Zhang D."/>
            <person name="Liu X.D."/>
            <person name="Xu X.Y."/>
            <person name="Sun W.H."/>
            <person name="Yu X."/>
            <person name="Zhu X."/>
            <person name="Wang Z.W."/>
            <person name="Zhao X."/>
            <person name="Zhong W.Y."/>
            <person name="Chen H."/>
            <person name="Yin W.L."/>
            <person name="Huang T."/>
            <person name="Niu S.C."/>
            <person name="Liu Z.J."/>
        </authorList>
    </citation>
    <scope>NUCLEOTIDE SEQUENCE [LARGE SCALE GENOMIC DNA]</scope>
    <source>
        <strain evidence="9">Lindl</strain>
    </source>
</reference>
<dbReference type="SMART" id="SM00504">
    <property type="entry name" value="Ubox"/>
    <property type="match status" value="1"/>
</dbReference>
<dbReference type="SMART" id="SM00220">
    <property type="entry name" value="S_TKc"/>
    <property type="match status" value="1"/>
</dbReference>
<dbReference type="InterPro" id="IPR014729">
    <property type="entry name" value="Rossmann-like_a/b/a_fold"/>
</dbReference>
<comment type="pathway">
    <text evidence="2">Protein modification; protein ubiquitination.</text>
</comment>
<feature type="region of interest" description="Disordered" evidence="6">
    <location>
        <begin position="355"/>
        <end position="375"/>
    </location>
</feature>
<feature type="domain" description="Protein kinase" evidence="7">
    <location>
        <begin position="435"/>
        <end position="698"/>
    </location>
</feature>
<keyword evidence="4" id="KW-0808">Transferase</keyword>
<accession>A0AAV7G6H2</accession>
<dbReference type="Gene3D" id="1.10.510.10">
    <property type="entry name" value="Transferase(Phosphotransferase) domain 1"/>
    <property type="match status" value="1"/>
</dbReference>
<dbReference type="CDD" id="cd14066">
    <property type="entry name" value="STKc_IRAK"/>
    <property type="match status" value="1"/>
</dbReference>
<dbReference type="GO" id="GO:0061630">
    <property type="term" value="F:ubiquitin protein ligase activity"/>
    <property type="evidence" value="ECO:0007669"/>
    <property type="project" value="UniProtKB-EC"/>
</dbReference>
<keyword evidence="5" id="KW-0833">Ubl conjugation pathway</keyword>
<dbReference type="SUPFAM" id="SSF57850">
    <property type="entry name" value="RING/U-box"/>
    <property type="match status" value="1"/>
</dbReference>
<evidence type="ECO:0000313" key="9">
    <source>
        <dbReference type="EMBL" id="KAH0451400.1"/>
    </source>
</evidence>
<dbReference type="Gene3D" id="3.40.50.620">
    <property type="entry name" value="HUPs"/>
    <property type="match status" value="1"/>
</dbReference>
<evidence type="ECO:0000259" key="7">
    <source>
        <dbReference type="PROSITE" id="PS50011"/>
    </source>
</evidence>
<comment type="catalytic activity">
    <reaction evidence="1">
        <text>S-ubiquitinyl-[E2 ubiquitin-conjugating enzyme]-L-cysteine + [acceptor protein]-L-lysine = [E2 ubiquitin-conjugating enzyme]-L-cysteine + N(6)-ubiquitinyl-[acceptor protein]-L-lysine.</text>
        <dbReference type="EC" id="2.3.2.27"/>
    </reaction>
</comment>
<dbReference type="SUPFAM" id="SSF56112">
    <property type="entry name" value="Protein kinase-like (PK-like)"/>
    <property type="match status" value="1"/>
</dbReference>
<protein>
    <recommendedName>
        <fullName evidence="3">RING-type E3 ubiquitin transferase</fullName>
        <ecNumber evidence="3">2.3.2.27</ecNumber>
    </recommendedName>
</protein>
<evidence type="ECO:0000313" key="10">
    <source>
        <dbReference type="Proteomes" id="UP000775213"/>
    </source>
</evidence>
<dbReference type="PROSITE" id="PS00108">
    <property type="entry name" value="PROTEIN_KINASE_ST"/>
    <property type="match status" value="1"/>
</dbReference>
<evidence type="ECO:0000256" key="6">
    <source>
        <dbReference type="SAM" id="MobiDB-lite"/>
    </source>
</evidence>
<keyword evidence="10" id="KW-1185">Reference proteome</keyword>
<dbReference type="EC" id="2.3.2.27" evidence="3"/>
<dbReference type="GO" id="GO:0005524">
    <property type="term" value="F:ATP binding"/>
    <property type="evidence" value="ECO:0007669"/>
    <property type="project" value="InterPro"/>
</dbReference>